<dbReference type="Proteomes" id="UP000295197">
    <property type="component" value="Unassembled WGS sequence"/>
</dbReference>
<feature type="binding site" evidence="3">
    <location>
        <position position="64"/>
    </location>
    <ligand>
        <name>substrate</name>
    </ligand>
</feature>
<dbReference type="PANTHER" id="PTHR11085">
    <property type="entry name" value="NAD-DEPENDENT PROTEIN DEACYLASE SIRTUIN-5, MITOCHONDRIAL-RELATED"/>
    <property type="match status" value="1"/>
</dbReference>
<keyword evidence="3" id="KW-0963">Cytoplasm</keyword>
<keyword evidence="1" id="KW-0808">Transferase</keyword>
<comment type="similarity">
    <text evidence="3">Belongs to the sirtuin family. Class III subfamily.</text>
</comment>
<comment type="catalytic activity">
    <reaction evidence="3">
        <text>N(6)-acetyl-L-lysyl-[protein] + NAD(+) + H2O = 2''-O-acetyl-ADP-D-ribose + nicotinamide + L-lysyl-[protein]</text>
        <dbReference type="Rhea" id="RHEA:43636"/>
        <dbReference type="Rhea" id="RHEA-COMP:9752"/>
        <dbReference type="Rhea" id="RHEA-COMP:10731"/>
        <dbReference type="ChEBI" id="CHEBI:15377"/>
        <dbReference type="ChEBI" id="CHEBI:17154"/>
        <dbReference type="ChEBI" id="CHEBI:29969"/>
        <dbReference type="ChEBI" id="CHEBI:57540"/>
        <dbReference type="ChEBI" id="CHEBI:61930"/>
        <dbReference type="ChEBI" id="CHEBI:83767"/>
        <dbReference type="EC" id="2.3.1.286"/>
    </reaction>
</comment>
<dbReference type="GO" id="GO:0036055">
    <property type="term" value="F:protein-succinyllysine desuccinylase activity"/>
    <property type="evidence" value="ECO:0007669"/>
    <property type="project" value="UniProtKB-UniRule"/>
</dbReference>
<dbReference type="InterPro" id="IPR026590">
    <property type="entry name" value="Ssirtuin_cat_dom"/>
</dbReference>
<feature type="binding site" evidence="3">
    <location>
        <begin position="94"/>
        <end position="97"/>
    </location>
    <ligand>
        <name>NAD(+)</name>
        <dbReference type="ChEBI" id="CHEBI:57540"/>
    </ligand>
</feature>
<accession>A0A4R3W2A6</accession>
<evidence type="ECO:0000256" key="1">
    <source>
        <dbReference type="ARBA" id="ARBA00022679"/>
    </source>
</evidence>
<dbReference type="InterPro" id="IPR003000">
    <property type="entry name" value="Sirtuin"/>
</dbReference>
<dbReference type="GO" id="GO:0017136">
    <property type="term" value="F:histone deacetylase activity, NAD-dependent"/>
    <property type="evidence" value="ECO:0007669"/>
    <property type="project" value="TreeGrafter"/>
</dbReference>
<feature type="binding site" evidence="3">
    <location>
        <begin position="178"/>
        <end position="180"/>
    </location>
    <ligand>
        <name>NAD(+)</name>
        <dbReference type="ChEBI" id="CHEBI:57540"/>
    </ligand>
</feature>
<dbReference type="CDD" id="cd01412">
    <property type="entry name" value="SIRT5_Af1_CobB"/>
    <property type="match status" value="1"/>
</dbReference>
<evidence type="ECO:0000259" key="5">
    <source>
        <dbReference type="PROSITE" id="PS50305"/>
    </source>
</evidence>
<dbReference type="Pfam" id="PF02146">
    <property type="entry name" value="SIR2"/>
    <property type="match status" value="1"/>
</dbReference>
<organism evidence="6 7">
    <name type="scientific">Sphingobacterium alimentarium</name>
    <dbReference type="NCBI Taxonomy" id="797292"/>
    <lineage>
        <taxon>Bacteria</taxon>
        <taxon>Pseudomonadati</taxon>
        <taxon>Bacteroidota</taxon>
        <taxon>Sphingobacteriia</taxon>
        <taxon>Sphingobacteriales</taxon>
        <taxon>Sphingobacteriaceae</taxon>
        <taxon>Sphingobacterium</taxon>
    </lineage>
</organism>
<sequence length="240" mass="26765">MAIFSEIQMKKIVVLTGAGISAESGLRTFRGTDGLWEGHRVEDVATPEAWHRDSVTVQRFYNLRRAACRQAQPNAGHLALVELEKYANVHIITQNIDDLHERAGSKNILHLHGEIMKAQSSRYPDLVYPIEGDELTESHKCERGYALRPHVVWFGEPVPNMEKAISIVQDADILLVVGTSLQVYPAANLIYEVPSGCKFILIDPNANQMHVNSAVELIDGTAAKILPIWVQQFAEQNFAT</sequence>
<keyword evidence="7" id="KW-1185">Reference proteome</keyword>
<dbReference type="InterPro" id="IPR029035">
    <property type="entry name" value="DHS-like_NAD/FAD-binding_dom"/>
</dbReference>
<dbReference type="GO" id="GO:0036054">
    <property type="term" value="F:protein-malonyllysine demalonylase activity"/>
    <property type="evidence" value="ECO:0007669"/>
    <property type="project" value="InterPro"/>
</dbReference>
<dbReference type="Gene3D" id="3.40.50.1220">
    <property type="entry name" value="TPP-binding domain"/>
    <property type="match status" value="1"/>
</dbReference>
<evidence type="ECO:0000256" key="4">
    <source>
        <dbReference type="PROSITE-ProRule" id="PRU00236"/>
    </source>
</evidence>
<dbReference type="PANTHER" id="PTHR11085:SF4">
    <property type="entry name" value="NAD-DEPENDENT PROTEIN DEACYLASE"/>
    <property type="match status" value="1"/>
</dbReference>
<dbReference type="AlphaFoldDB" id="A0A4R3W2A6"/>
<dbReference type="GO" id="GO:0070403">
    <property type="term" value="F:NAD+ binding"/>
    <property type="evidence" value="ECO:0007669"/>
    <property type="project" value="UniProtKB-UniRule"/>
</dbReference>
<keyword evidence="2 3" id="KW-0520">NAD</keyword>
<dbReference type="InterPro" id="IPR026591">
    <property type="entry name" value="Sirtuin_cat_small_dom_sf"/>
</dbReference>
<comment type="function">
    <text evidence="3">NAD-dependent lysine deacetylase and desuccinylase that specifically removes acetyl and succinyl groups on target proteins. Modulates the activities of several proteins which are inactive in their acylated form.</text>
</comment>
<dbReference type="PROSITE" id="PS50305">
    <property type="entry name" value="SIRTUIN"/>
    <property type="match status" value="1"/>
</dbReference>
<dbReference type="GO" id="GO:0005737">
    <property type="term" value="C:cytoplasm"/>
    <property type="evidence" value="ECO:0007669"/>
    <property type="project" value="UniProtKB-SubCell"/>
</dbReference>
<dbReference type="Gene3D" id="3.30.1600.10">
    <property type="entry name" value="SIR2/SIRT2 'Small Domain"/>
    <property type="match status" value="1"/>
</dbReference>
<dbReference type="InterPro" id="IPR027546">
    <property type="entry name" value="Sirtuin_class_III"/>
</dbReference>
<comment type="caution">
    <text evidence="3 4">Lacks conserved residue(s) required for the propagation of feature annotation.</text>
</comment>
<dbReference type="HAMAP" id="MF_01121">
    <property type="entry name" value="Sirtuin_ClassIII"/>
    <property type="match status" value="1"/>
</dbReference>
<reference evidence="6 7" key="1">
    <citation type="submission" date="2019-03" db="EMBL/GenBank/DDBJ databases">
        <title>Genomic Encyclopedia of Type Strains, Phase IV (KMG-IV): sequencing the most valuable type-strain genomes for metagenomic binning, comparative biology and taxonomic classification.</title>
        <authorList>
            <person name="Goeker M."/>
        </authorList>
    </citation>
    <scope>NUCLEOTIDE SEQUENCE [LARGE SCALE GENOMIC DNA]</scope>
    <source>
        <strain evidence="6 7">DSM 22362</strain>
    </source>
</reference>
<evidence type="ECO:0000256" key="2">
    <source>
        <dbReference type="ARBA" id="ARBA00023027"/>
    </source>
</evidence>
<comment type="subcellular location">
    <subcellularLocation>
        <location evidence="3">Cytoplasm</location>
    </subcellularLocation>
</comment>
<comment type="caution">
    <text evidence="6">The sequence shown here is derived from an EMBL/GenBank/DDBJ whole genome shotgun (WGS) entry which is preliminary data.</text>
</comment>
<evidence type="ECO:0000256" key="3">
    <source>
        <dbReference type="HAMAP-Rule" id="MF_01121"/>
    </source>
</evidence>
<evidence type="ECO:0000313" key="7">
    <source>
        <dbReference type="Proteomes" id="UP000295197"/>
    </source>
</evidence>
<feature type="domain" description="Deacetylase sirtuin-type" evidence="5">
    <location>
        <begin position="1"/>
        <end position="236"/>
    </location>
</feature>
<proteinExistence type="inferred from homology"/>
<name>A0A4R3W2A6_9SPHI</name>
<dbReference type="SUPFAM" id="SSF52467">
    <property type="entry name" value="DHS-like NAD/FAD-binding domain"/>
    <property type="match status" value="1"/>
</dbReference>
<comment type="catalytic activity">
    <reaction evidence="3">
        <text>N(6)-succinyl-L-lysyl-[protein] + NAD(+) + H2O = 2''-O-succinyl-ADP-D-ribose + nicotinamide + L-lysyl-[protein]</text>
        <dbReference type="Rhea" id="RHEA:47668"/>
        <dbReference type="Rhea" id="RHEA-COMP:9752"/>
        <dbReference type="Rhea" id="RHEA-COMP:11877"/>
        <dbReference type="ChEBI" id="CHEBI:15377"/>
        <dbReference type="ChEBI" id="CHEBI:17154"/>
        <dbReference type="ChEBI" id="CHEBI:29969"/>
        <dbReference type="ChEBI" id="CHEBI:57540"/>
        <dbReference type="ChEBI" id="CHEBI:87830"/>
        <dbReference type="ChEBI" id="CHEBI:87832"/>
    </reaction>
</comment>
<protein>
    <recommendedName>
        <fullName evidence="3">NAD-dependent protein deacylase</fullName>
        <ecNumber evidence="3">2.3.1.286</ecNumber>
    </recommendedName>
    <alternativeName>
        <fullName evidence="3">Regulatory protein SIR2 homolog</fullName>
    </alternativeName>
</protein>
<dbReference type="EC" id="2.3.1.286" evidence="3"/>
<feature type="active site" description="Proton acceptor" evidence="3">
    <location>
        <position position="112"/>
    </location>
</feature>
<feature type="binding site" evidence="3">
    <location>
        <begin position="17"/>
        <end position="36"/>
    </location>
    <ligand>
        <name>NAD(+)</name>
        <dbReference type="ChEBI" id="CHEBI:57540"/>
    </ligand>
</feature>
<evidence type="ECO:0000313" key="6">
    <source>
        <dbReference type="EMBL" id="TCV19979.1"/>
    </source>
</evidence>
<gene>
    <name evidence="3" type="primary">cobB</name>
    <name evidence="6" type="ORF">EDC17_100378</name>
</gene>
<comment type="domain">
    <text evidence="3">2 residues (Tyr-61 and Arg-64) present in a large hydrophobic pocket are probably involved in substrate specificity. They are important for desuccinylation activity, but dispensable for deacetylation activity.</text>
</comment>
<dbReference type="EMBL" id="SMBZ01000003">
    <property type="protein sequence ID" value="TCV19979.1"/>
    <property type="molecule type" value="Genomic_DNA"/>
</dbReference>
<feature type="binding site" evidence="3">
    <location>
        <position position="61"/>
    </location>
    <ligand>
        <name>substrate</name>
    </ligand>
</feature>
<dbReference type="InterPro" id="IPR050134">
    <property type="entry name" value="NAD-dep_sirtuin_deacylases"/>
</dbReference>
<feature type="binding site" evidence="3">
    <location>
        <position position="222"/>
    </location>
    <ligand>
        <name>NAD(+)</name>
        <dbReference type="ChEBI" id="CHEBI:57540"/>
    </ligand>
</feature>